<dbReference type="Proteomes" id="UP000288168">
    <property type="component" value="Unassembled WGS sequence"/>
</dbReference>
<organism evidence="1 2">
    <name type="scientific">Fusarium duplospermum</name>
    <dbReference type="NCBI Taxonomy" id="1325734"/>
    <lineage>
        <taxon>Eukaryota</taxon>
        <taxon>Fungi</taxon>
        <taxon>Dikarya</taxon>
        <taxon>Ascomycota</taxon>
        <taxon>Pezizomycotina</taxon>
        <taxon>Sordariomycetes</taxon>
        <taxon>Hypocreomycetidae</taxon>
        <taxon>Hypocreales</taxon>
        <taxon>Nectriaceae</taxon>
        <taxon>Fusarium</taxon>
        <taxon>Fusarium solani species complex</taxon>
    </lineage>
</organism>
<evidence type="ECO:0000313" key="2">
    <source>
        <dbReference type="Proteomes" id="UP000288168"/>
    </source>
</evidence>
<dbReference type="EMBL" id="NKCI01000009">
    <property type="protein sequence ID" value="RSL70603.1"/>
    <property type="molecule type" value="Genomic_DNA"/>
</dbReference>
<evidence type="ECO:0000313" key="1">
    <source>
        <dbReference type="EMBL" id="RSL70603.1"/>
    </source>
</evidence>
<dbReference type="AlphaFoldDB" id="A0A428QZM5"/>
<proteinExistence type="predicted"/>
<sequence length="210" mass="22390">MANIHGWVGPAPMRDSLECLKPPATVSGSPSPLFCCKALSHQDQALALKLPPPLLRPYASLSVMHDPSRPLPVGVMAWGSSRRLVDGRAVQGPCKKLGAYPKIAPSKSGQSYDPDALHGKAPEWVEFREGTTPTPTHRLLGLVPPSTTATASKNQLQVSSQASPPSVLLSTSRKTLRLTPIAHCPLLLSLDISRWIAPLSAFSSGTRGRL</sequence>
<name>A0A428QZM5_9HYPO</name>
<comment type="caution">
    <text evidence="1">The sequence shown here is derived from an EMBL/GenBank/DDBJ whole genome shotgun (WGS) entry which is preliminary data.</text>
</comment>
<accession>A0A428QZM5</accession>
<protein>
    <submittedName>
        <fullName evidence="1">Uncharacterized protein</fullName>
    </submittedName>
</protein>
<gene>
    <name evidence="1" type="ORF">CEP54_001747</name>
</gene>
<reference evidence="1 2" key="1">
    <citation type="submission" date="2017-06" db="EMBL/GenBank/DDBJ databases">
        <title>Comparative genomic analysis of Ambrosia Fusariam Clade fungi.</title>
        <authorList>
            <person name="Stajich J.E."/>
            <person name="Carrillo J."/>
            <person name="Kijimoto T."/>
            <person name="Eskalen A."/>
            <person name="O'Donnell K."/>
            <person name="Kasson M."/>
        </authorList>
    </citation>
    <scope>NUCLEOTIDE SEQUENCE [LARGE SCALE GENOMIC DNA]</scope>
    <source>
        <strain evidence="1 2">NRRL62584</strain>
    </source>
</reference>
<keyword evidence="2" id="KW-1185">Reference proteome</keyword>